<dbReference type="InterPro" id="IPR001126">
    <property type="entry name" value="UmuC"/>
</dbReference>
<dbReference type="PANTHER" id="PTHR35369">
    <property type="entry name" value="BLR3025 PROTEIN-RELATED"/>
    <property type="match status" value="1"/>
</dbReference>
<evidence type="ECO:0000259" key="2">
    <source>
        <dbReference type="Pfam" id="PF00817"/>
    </source>
</evidence>
<dbReference type="EMBL" id="JAGSPK010000002">
    <property type="protein sequence ID" value="MBR7792129.1"/>
    <property type="molecule type" value="Genomic_DNA"/>
</dbReference>
<evidence type="ECO:0000313" key="4">
    <source>
        <dbReference type="Proteomes" id="UP000682982"/>
    </source>
</evidence>
<dbReference type="Pfam" id="PF00817">
    <property type="entry name" value="IMS"/>
    <property type="match status" value="1"/>
</dbReference>
<sequence>MSSGKSSKSRKSATVSTAAAPPQLWLAVHFPLLELDVFLPYWQRRREDHGSVVLQQNRVTAMSETAQQAGVRAGMRRGGVLMLLPTAKLFQRDLVRQKNALEAAAIALLRYTPQVAVAEEATIVLDIGASLRLFGGLRALRQHVRQTMEILGLHTTIACTPLAKAACILARDAARQHQSGAQCLHAQRLPARLHALPVSLLSYARPCLELLQGLACHTLFHLQQLPRAGVQRRFGKALLDELDQVYGRQSTLFTWVVAAPQFHARLELPDRLERSDMMLTYCHSLLRQLSGWLSAHRIAVKQIRLQLQHERGRQAVAPSILNIVMAEACWQDAHLLPLFKEKLAQLSLPSAVIALVLEAPETVALNVQSESLFPEPGGKPEDHQRLLALLVARLGEDHVLQAAPLADHRPEIANQWISVVQKRPADAEMPAAALLHRPTWLLPQPVPLTLRQHRPYYRSILTIVSPAERIEAGWWTTQTQARDYFVATSADHVRYWIYRERSSDPESTAPRWFLHGVFG</sequence>
<dbReference type="CDD" id="cd03468">
    <property type="entry name" value="PolY_like"/>
    <property type="match status" value="1"/>
</dbReference>
<organism evidence="3 4">
    <name type="scientific">Undibacterium rivi</name>
    <dbReference type="NCBI Taxonomy" id="2828729"/>
    <lineage>
        <taxon>Bacteria</taxon>
        <taxon>Pseudomonadati</taxon>
        <taxon>Pseudomonadota</taxon>
        <taxon>Betaproteobacteria</taxon>
        <taxon>Burkholderiales</taxon>
        <taxon>Oxalobacteraceae</taxon>
        <taxon>Undibacterium</taxon>
    </lineage>
</organism>
<evidence type="ECO:0000256" key="1">
    <source>
        <dbReference type="ARBA" id="ARBA00022763"/>
    </source>
</evidence>
<comment type="caution">
    <text evidence="3">The sequence shown here is derived from an EMBL/GenBank/DDBJ whole genome shotgun (WGS) entry which is preliminary data.</text>
</comment>
<gene>
    <name evidence="3" type="ORF">KDM87_05920</name>
</gene>
<feature type="domain" description="UmuC" evidence="2">
    <location>
        <begin position="51"/>
        <end position="161"/>
    </location>
</feature>
<keyword evidence="4" id="KW-1185">Reference proteome</keyword>
<dbReference type="SUPFAM" id="SSF56672">
    <property type="entry name" value="DNA/RNA polymerases"/>
    <property type="match status" value="1"/>
</dbReference>
<keyword evidence="1" id="KW-0227">DNA damage</keyword>
<name>A0ABS5H2D8_9BURK</name>
<accession>A0ABS5H2D8</accession>
<evidence type="ECO:0000313" key="3">
    <source>
        <dbReference type="EMBL" id="MBR7792129.1"/>
    </source>
</evidence>
<reference evidence="3 4" key="1">
    <citation type="submission" date="2021-04" db="EMBL/GenBank/DDBJ databases">
        <title>novel species isolated from subtropical streams in China.</title>
        <authorList>
            <person name="Lu H."/>
        </authorList>
    </citation>
    <scope>NUCLEOTIDE SEQUENCE [LARGE SCALE GENOMIC DNA]</scope>
    <source>
        <strain evidence="3 4">FT147W</strain>
    </source>
</reference>
<dbReference type="Proteomes" id="UP000682982">
    <property type="component" value="Unassembled WGS sequence"/>
</dbReference>
<dbReference type="PANTHER" id="PTHR35369:SF2">
    <property type="entry name" value="BLR3025 PROTEIN"/>
    <property type="match status" value="1"/>
</dbReference>
<dbReference type="InterPro" id="IPR050356">
    <property type="entry name" value="SulA_CellDiv_inhibitor"/>
</dbReference>
<proteinExistence type="predicted"/>
<protein>
    <submittedName>
        <fullName evidence="3">DNA polymerase Y family protein</fullName>
    </submittedName>
</protein>
<dbReference type="InterPro" id="IPR043502">
    <property type="entry name" value="DNA/RNA_pol_sf"/>
</dbReference>